<dbReference type="PANTHER" id="PTHR11364:SF27">
    <property type="entry name" value="SULFURTRANSFERASE"/>
    <property type="match status" value="1"/>
</dbReference>
<dbReference type="FunFam" id="3.40.250.10:FF:000035">
    <property type="entry name" value="Thiosulfate sulfurtransferase"/>
    <property type="match status" value="1"/>
</dbReference>
<dbReference type="AlphaFoldDB" id="A0AA40STH6"/>
<dbReference type="Proteomes" id="UP001165986">
    <property type="component" value="Unassembled WGS sequence"/>
</dbReference>
<dbReference type="EMBL" id="VJXY01000002">
    <property type="protein sequence ID" value="MBD6614981.1"/>
    <property type="molecule type" value="Genomic_DNA"/>
</dbReference>
<reference evidence="4" key="1">
    <citation type="submission" date="2019-07" db="EMBL/GenBank/DDBJ databases">
        <title>Toxilogical consequences of a new and cryptic species of cyanobacteria (Komarekiella delphini-convector) recovered from the epidermis of a bottlenose dolphin and 1500 ft. in the air.</title>
        <authorList>
            <person name="Brown A.O."/>
            <person name="Dvorak P."/>
            <person name="Villanueva C.D."/>
            <person name="Foss A.J."/>
            <person name="Garvey A.D."/>
            <person name="Gibson Q.A."/>
            <person name="Johansen J.R."/>
            <person name="Casamatta D.A."/>
        </authorList>
    </citation>
    <scope>NUCLEOTIDE SEQUENCE</scope>
    <source>
        <strain evidence="4">SJRDD-AB1</strain>
    </source>
</reference>
<keyword evidence="2" id="KW-0677">Repeat</keyword>
<dbReference type="GO" id="GO:0004792">
    <property type="term" value="F:thiosulfate-cyanide sulfurtransferase activity"/>
    <property type="evidence" value="ECO:0007669"/>
    <property type="project" value="TreeGrafter"/>
</dbReference>
<organism evidence="4 5">
    <name type="scientific">Komarekiella delphini-convector SJRDD-AB1</name>
    <dbReference type="NCBI Taxonomy" id="2593771"/>
    <lineage>
        <taxon>Bacteria</taxon>
        <taxon>Bacillati</taxon>
        <taxon>Cyanobacteriota</taxon>
        <taxon>Cyanophyceae</taxon>
        <taxon>Nostocales</taxon>
        <taxon>Nostocaceae</taxon>
        <taxon>Komarekiella</taxon>
        <taxon>Komarekiella delphini-convector</taxon>
    </lineage>
</organism>
<comment type="caution">
    <text evidence="4">The sequence shown here is derived from an EMBL/GenBank/DDBJ whole genome shotgun (WGS) entry which is preliminary data.</text>
</comment>
<dbReference type="RefSeq" id="WP_191756231.1">
    <property type="nucleotide sequence ID" value="NZ_VJXY01000002.1"/>
</dbReference>
<feature type="domain" description="Rhodanese" evidence="3">
    <location>
        <begin position="18"/>
        <end position="138"/>
    </location>
</feature>
<protein>
    <submittedName>
        <fullName evidence="4">Sulfurtransferase</fullName>
    </submittedName>
</protein>
<evidence type="ECO:0000256" key="2">
    <source>
        <dbReference type="ARBA" id="ARBA00022737"/>
    </source>
</evidence>
<proteinExistence type="predicted"/>
<dbReference type="SMART" id="SM00450">
    <property type="entry name" value="RHOD"/>
    <property type="match status" value="2"/>
</dbReference>
<dbReference type="Pfam" id="PF00581">
    <property type="entry name" value="Rhodanese"/>
    <property type="match status" value="2"/>
</dbReference>
<dbReference type="CDD" id="cd01448">
    <property type="entry name" value="TST_Repeat_1"/>
    <property type="match status" value="1"/>
</dbReference>
<keyword evidence="1" id="KW-0808">Transferase</keyword>
<dbReference type="InterPro" id="IPR001763">
    <property type="entry name" value="Rhodanese-like_dom"/>
</dbReference>
<gene>
    <name evidence="4" type="ORF">FNW02_03720</name>
</gene>
<dbReference type="Gene3D" id="3.40.250.10">
    <property type="entry name" value="Rhodanese-like domain"/>
    <property type="match status" value="2"/>
</dbReference>
<dbReference type="InterPro" id="IPR045078">
    <property type="entry name" value="TST/MPST-like"/>
</dbReference>
<dbReference type="CDD" id="cd01449">
    <property type="entry name" value="TST_Repeat_2"/>
    <property type="match status" value="1"/>
</dbReference>
<keyword evidence="5" id="KW-1185">Reference proteome</keyword>
<evidence type="ECO:0000256" key="1">
    <source>
        <dbReference type="ARBA" id="ARBA00022679"/>
    </source>
</evidence>
<dbReference type="PANTHER" id="PTHR11364">
    <property type="entry name" value="THIOSULFATE SULFERTANSFERASE"/>
    <property type="match status" value="1"/>
</dbReference>
<dbReference type="InterPro" id="IPR036873">
    <property type="entry name" value="Rhodanese-like_dom_sf"/>
</dbReference>
<evidence type="ECO:0000259" key="3">
    <source>
        <dbReference type="PROSITE" id="PS50206"/>
    </source>
</evidence>
<evidence type="ECO:0000313" key="5">
    <source>
        <dbReference type="Proteomes" id="UP001165986"/>
    </source>
</evidence>
<accession>A0AA40STH6</accession>
<evidence type="ECO:0000313" key="4">
    <source>
        <dbReference type="EMBL" id="MBD6614981.1"/>
    </source>
</evidence>
<name>A0AA40STH6_9NOST</name>
<feature type="domain" description="Rhodanese" evidence="3">
    <location>
        <begin position="168"/>
        <end position="270"/>
    </location>
</feature>
<dbReference type="PROSITE" id="PS50206">
    <property type="entry name" value="RHODANESE_3"/>
    <property type="match status" value="2"/>
</dbReference>
<dbReference type="SUPFAM" id="SSF52821">
    <property type="entry name" value="Rhodanese/Cell cycle control phosphatase"/>
    <property type="match status" value="2"/>
</dbReference>
<sequence length="272" mass="30562">MTNIQFVVSPTWLFEHLEDPQVIIVDCRFSLADPQLGRQQYQASHIKNSYYLDLNQDLSSPVGQHGGRHPLPNPNDIANKLSAIGVNSPETLVVAYDDSRFAFAARLWWLLRYLGHEQVAVLDGGFAGWQKAGYPITDVLPSPKMGTFVAQVQIDRVVDIIAVKNRKDSPEVVLIDSRESDRYRGEREPIDKIAGHIPGAVNYPWQEITDSGYLLPQSEQRRRWEEIETAEEILVYCGSGVTACVNLLSLELAGISKGKLYAGSWSDWISYM</sequence>